<protein>
    <recommendedName>
        <fullName evidence="2">Lipoprotein</fullName>
    </recommendedName>
</protein>
<accession>A0A3B1DPD5</accession>
<evidence type="ECO:0000313" key="1">
    <source>
        <dbReference type="EMBL" id="VAX37974.1"/>
    </source>
</evidence>
<dbReference type="AlphaFoldDB" id="A0A3B1DPD5"/>
<dbReference type="EMBL" id="UOGJ01000145">
    <property type="protein sequence ID" value="VAX37974.1"/>
    <property type="molecule type" value="Genomic_DNA"/>
</dbReference>
<sequence>MRKLFLFIGFILLTSGCTLYRIDSQDMTTKYYPPKKSLEGIIYVERTEKSHEVIGIVTVNAERRQRVSHVIEKMKREAAILGGDAITNIKTDATGVWKRLPAQEFVGNGYVRANFTADVIVFK</sequence>
<reference evidence="1" key="1">
    <citation type="submission" date="2018-06" db="EMBL/GenBank/DDBJ databases">
        <authorList>
            <person name="Zhirakovskaya E."/>
        </authorList>
    </citation>
    <scope>NUCLEOTIDE SEQUENCE</scope>
</reference>
<gene>
    <name evidence="1" type="ORF">MNBD_UNCLBAC01-1074</name>
</gene>
<proteinExistence type="predicted"/>
<dbReference type="PROSITE" id="PS51257">
    <property type="entry name" value="PROKAR_LIPOPROTEIN"/>
    <property type="match status" value="1"/>
</dbReference>
<evidence type="ECO:0008006" key="2">
    <source>
        <dbReference type="Google" id="ProtNLM"/>
    </source>
</evidence>
<name>A0A3B1DPD5_9ZZZZ</name>
<organism evidence="1">
    <name type="scientific">hydrothermal vent metagenome</name>
    <dbReference type="NCBI Taxonomy" id="652676"/>
    <lineage>
        <taxon>unclassified sequences</taxon>
        <taxon>metagenomes</taxon>
        <taxon>ecological metagenomes</taxon>
    </lineage>
</organism>